<evidence type="ECO:0000256" key="6">
    <source>
        <dbReference type="PIRSR" id="PIRSR001553-1"/>
    </source>
</evidence>
<dbReference type="Gene3D" id="3.40.50.261">
    <property type="entry name" value="Succinyl-CoA synthetase domains"/>
    <property type="match status" value="1"/>
</dbReference>
<sequence>MAIYIDDNTKVLVQGMTGNQGTFHSQQMLAYGTDLVAGVSPGKGGQTVEGKPVYNTVRSAVTNHQIDASILFIPAPFAKDAALEALDAGIKVVVCITEHIPVHDAMEIMAFAKEMDATVVGPNTFGLVSSGKCKIGIMPNQFFIPGNVGVVARSGTLSYEIVGNLTAAKMGTSTVVGLGGDRVVGLNFIDVLKKFEQDTETKAVVMVGEIGGSAEENAAEYIKGNISKPVVAYLAGKSAPAGKRMGHAGAIIERGRGTFEGKVKALSAAGVKVAELPFQVPQILSEIL</sequence>
<comment type="catalytic activity">
    <reaction evidence="5">
        <text>GTP + succinate + CoA = succinyl-CoA + GDP + phosphate</text>
        <dbReference type="Rhea" id="RHEA:22120"/>
        <dbReference type="ChEBI" id="CHEBI:30031"/>
        <dbReference type="ChEBI" id="CHEBI:37565"/>
        <dbReference type="ChEBI" id="CHEBI:43474"/>
        <dbReference type="ChEBI" id="CHEBI:57287"/>
        <dbReference type="ChEBI" id="CHEBI:57292"/>
        <dbReference type="ChEBI" id="CHEBI:58189"/>
    </reaction>
</comment>
<feature type="binding site" evidence="5">
    <location>
        <position position="159"/>
    </location>
    <ligand>
        <name>substrate</name>
        <note>ligand shared with subunit beta</note>
    </ligand>
</feature>
<feature type="domain" description="CoA-binding" evidence="9">
    <location>
        <begin position="4"/>
        <end position="100"/>
    </location>
</feature>
<dbReference type="EMBL" id="CP121694">
    <property type="protein sequence ID" value="WRO22475.1"/>
    <property type="molecule type" value="Genomic_DNA"/>
</dbReference>
<feature type="active site" description="Tele-phosphohistidine intermediate" evidence="5 6">
    <location>
        <position position="247"/>
    </location>
</feature>
<dbReference type="GO" id="GO:0006099">
    <property type="term" value="P:tricarboxylic acid cycle"/>
    <property type="evidence" value="ECO:0007669"/>
    <property type="project" value="UniProtKB-UniRule"/>
</dbReference>
<dbReference type="GO" id="GO:0004775">
    <property type="term" value="F:succinate-CoA ligase (ADP-forming) activity"/>
    <property type="evidence" value="ECO:0007669"/>
    <property type="project" value="UniProtKB-UniRule"/>
</dbReference>
<proteinExistence type="inferred from homology"/>
<comment type="function">
    <text evidence="5 8">Succinyl-CoA synthetase functions in the citric acid cycle (TCA), coupling the hydrolysis of succinyl-CoA to the synthesis of either ATP or GTP and thus represents the only step of substrate-level phosphorylation in the TCA. The alpha subunit of the enzyme binds the substrates coenzyme A and phosphate, while succinate binding and nucleotide specificity is provided by the beta subunit.</text>
</comment>
<comment type="similarity">
    <text evidence="4 5 7">Belongs to the succinate/malate CoA ligase alpha subunit family.</text>
</comment>
<name>A0AAU0UQK4_9FIRM</name>
<dbReference type="InterPro" id="IPR005810">
    <property type="entry name" value="CoA_lig_alpha"/>
</dbReference>
<comment type="catalytic activity">
    <reaction evidence="5 8">
        <text>succinate + ATP + CoA = succinyl-CoA + ADP + phosphate</text>
        <dbReference type="Rhea" id="RHEA:17661"/>
        <dbReference type="ChEBI" id="CHEBI:30031"/>
        <dbReference type="ChEBI" id="CHEBI:30616"/>
        <dbReference type="ChEBI" id="CHEBI:43474"/>
        <dbReference type="ChEBI" id="CHEBI:57287"/>
        <dbReference type="ChEBI" id="CHEBI:57292"/>
        <dbReference type="ChEBI" id="CHEBI:456216"/>
        <dbReference type="EC" id="6.2.1.5"/>
    </reaction>
</comment>
<dbReference type="PIRSF" id="PIRSF001553">
    <property type="entry name" value="SucCS_alpha"/>
    <property type="match status" value="1"/>
</dbReference>
<evidence type="ECO:0000256" key="7">
    <source>
        <dbReference type="RuleBase" id="RU000677"/>
    </source>
</evidence>
<dbReference type="InterPro" id="IPR005811">
    <property type="entry name" value="SUCC_ACL_C"/>
</dbReference>
<dbReference type="NCBIfam" id="NF004230">
    <property type="entry name" value="PRK05678.1"/>
    <property type="match status" value="1"/>
</dbReference>
<dbReference type="EC" id="6.2.1.5" evidence="5"/>
<dbReference type="SUPFAM" id="SSF52210">
    <property type="entry name" value="Succinyl-CoA synthetase domains"/>
    <property type="match status" value="1"/>
</dbReference>
<evidence type="ECO:0000256" key="8">
    <source>
        <dbReference type="RuleBase" id="RU000699"/>
    </source>
</evidence>
<evidence type="ECO:0000256" key="4">
    <source>
        <dbReference type="ARBA" id="ARBA00060724"/>
    </source>
</evidence>
<evidence type="ECO:0000256" key="1">
    <source>
        <dbReference type="ARBA" id="ARBA00022532"/>
    </source>
</evidence>
<dbReference type="InterPro" id="IPR036291">
    <property type="entry name" value="NAD(P)-bd_dom_sf"/>
</dbReference>
<dbReference type="FunFam" id="3.40.50.261:FF:000006">
    <property type="entry name" value="Succinate--CoA ligase [ADP-forming] subunit alpha"/>
    <property type="match status" value="1"/>
</dbReference>
<keyword evidence="2 5" id="KW-0436">Ligase</keyword>
<accession>A0AAU0UQK4</accession>
<dbReference type="PANTHER" id="PTHR11117:SF2">
    <property type="entry name" value="SUCCINATE--COA LIGASE [ADP_GDP-FORMING] SUBUNIT ALPHA, MITOCHONDRIAL"/>
    <property type="match status" value="1"/>
</dbReference>
<feature type="binding site" evidence="5">
    <location>
        <begin position="17"/>
        <end position="20"/>
    </location>
    <ligand>
        <name>CoA</name>
        <dbReference type="ChEBI" id="CHEBI:57287"/>
    </ligand>
</feature>
<feature type="binding site" evidence="5">
    <location>
        <begin position="96"/>
        <end position="98"/>
    </location>
    <ligand>
        <name>CoA</name>
        <dbReference type="ChEBI" id="CHEBI:57287"/>
    </ligand>
</feature>
<dbReference type="KEGG" id="dbc:MFMK1_002305"/>
<comment type="subunit">
    <text evidence="5 8">Heterotetramer of two alpha and two beta subunits.</text>
</comment>
<dbReference type="PROSITE" id="PS00399">
    <property type="entry name" value="SUCCINYL_COA_LIG_2"/>
    <property type="match status" value="1"/>
</dbReference>
<evidence type="ECO:0000256" key="5">
    <source>
        <dbReference type="HAMAP-Rule" id="MF_01988"/>
    </source>
</evidence>
<dbReference type="HAMAP" id="MF_01988">
    <property type="entry name" value="Succ_CoA_alpha"/>
    <property type="match status" value="1"/>
</dbReference>
<dbReference type="GO" id="GO:0009361">
    <property type="term" value="C:succinate-CoA ligase complex (ADP-forming)"/>
    <property type="evidence" value="ECO:0007669"/>
    <property type="project" value="TreeGrafter"/>
</dbReference>
<dbReference type="Pfam" id="PF02629">
    <property type="entry name" value="CoA_binding"/>
    <property type="match status" value="1"/>
</dbReference>
<keyword evidence="3 5" id="KW-0547">Nucleotide-binding</keyword>
<protein>
    <recommendedName>
        <fullName evidence="5">Succinate--CoA ligase [ADP-forming] subunit alpha</fullName>
        <ecNumber evidence="5">6.2.1.5</ecNumber>
    </recommendedName>
    <alternativeName>
        <fullName evidence="5">Succinyl-CoA synthetase subunit alpha</fullName>
        <shortName evidence="5">SCS-alpha</shortName>
    </alternativeName>
</protein>
<evidence type="ECO:0000313" key="10">
    <source>
        <dbReference type="EMBL" id="WRO22475.1"/>
    </source>
</evidence>
<evidence type="ECO:0000256" key="2">
    <source>
        <dbReference type="ARBA" id="ARBA00022598"/>
    </source>
</evidence>
<organism evidence="10 11">
    <name type="scientific">Metallumcola ferriviriculae</name>
    <dbReference type="NCBI Taxonomy" id="3039180"/>
    <lineage>
        <taxon>Bacteria</taxon>
        <taxon>Bacillati</taxon>
        <taxon>Bacillota</taxon>
        <taxon>Clostridia</taxon>
        <taxon>Neomoorellales</taxon>
        <taxon>Desulfitibacteraceae</taxon>
        <taxon>Metallumcola</taxon>
    </lineage>
</organism>
<dbReference type="NCBIfam" id="TIGR01019">
    <property type="entry name" value="sucCoAalpha"/>
    <property type="match status" value="1"/>
</dbReference>
<keyword evidence="11" id="KW-1185">Reference proteome</keyword>
<feature type="binding site" evidence="5">
    <location>
        <position position="43"/>
    </location>
    <ligand>
        <name>CoA</name>
        <dbReference type="ChEBI" id="CHEBI:57287"/>
    </ligand>
</feature>
<dbReference type="Proteomes" id="UP001329915">
    <property type="component" value="Chromosome"/>
</dbReference>
<evidence type="ECO:0000256" key="3">
    <source>
        <dbReference type="ARBA" id="ARBA00022741"/>
    </source>
</evidence>
<gene>
    <name evidence="5 10" type="primary">sucD</name>
    <name evidence="10" type="ORF">MFMK1_002305</name>
</gene>
<dbReference type="Pfam" id="PF00549">
    <property type="entry name" value="Ligase_CoA"/>
    <property type="match status" value="1"/>
</dbReference>
<comment type="pathway">
    <text evidence="5 8">Carbohydrate metabolism; tricarboxylic acid cycle; succinate from succinyl-CoA (ligase route): step 1/1.</text>
</comment>
<evidence type="ECO:0000259" key="9">
    <source>
        <dbReference type="SMART" id="SM00881"/>
    </source>
</evidence>
<dbReference type="PANTHER" id="PTHR11117">
    <property type="entry name" value="SUCCINYL-COA LIGASE SUBUNIT ALPHA"/>
    <property type="match status" value="1"/>
</dbReference>
<dbReference type="InterPro" id="IPR003781">
    <property type="entry name" value="CoA-bd"/>
</dbReference>
<dbReference type="RefSeq" id="WP_366921887.1">
    <property type="nucleotide sequence ID" value="NZ_CP121694.1"/>
</dbReference>
<dbReference type="PRINTS" id="PR01798">
    <property type="entry name" value="SCOASYNTHASE"/>
</dbReference>
<dbReference type="GO" id="GO:0000166">
    <property type="term" value="F:nucleotide binding"/>
    <property type="evidence" value="ECO:0007669"/>
    <property type="project" value="UniProtKB-KW"/>
</dbReference>
<dbReference type="SUPFAM" id="SSF51735">
    <property type="entry name" value="NAD(P)-binding Rossmann-fold domains"/>
    <property type="match status" value="1"/>
</dbReference>
<keyword evidence="1 5" id="KW-0816">Tricarboxylic acid cycle</keyword>
<dbReference type="InterPro" id="IPR017440">
    <property type="entry name" value="Cit_synth/succinyl-CoA_lig_AS"/>
</dbReference>
<dbReference type="GO" id="GO:0004776">
    <property type="term" value="F:succinate-CoA ligase (GDP-forming) activity"/>
    <property type="evidence" value="ECO:0007669"/>
    <property type="project" value="TreeGrafter"/>
</dbReference>
<reference evidence="10 11" key="1">
    <citation type="submission" date="2023-04" db="EMBL/GenBank/DDBJ databases">
        <authorList>
            <person name="Hsu D."/>
        </authorList>
    </citation>
    <scope>NUCLEOTIDE SEQUENCE [LARGE SCALE GENOMIC DNA]</scope>
    <source>
        <strain evidence="10 11">MK1</strain>
    </source>
</reference>
<dbReference type="FunFam" id="3.40.50.720:FF:000277">
    <property type="entry name" value="Succinate--CoA ligase [ADP-forming] subunit alpha"/>
    <property type="match status" value="1"/>
</dbReference>
<dbReference type="Gene3D" id="3.40.50.720">
    <property type="entry name" value="NAD(P)-binding Rossmann-like Domain"/>
    <property type="match status" value="1"/>
</dbReference>
<dbReference type="SMART" id="SM00881">
    <property type="entry name" value="CoA_binding"/>
    <property type="match status" value="1"/>
</dbReference>
<dbReference type="InterPro" id="IPR016102">
    <property type="entry name" value="Succinyl-CoA_synth-like"/>
</dbReference>
<dbReference type="AlphaFoldDB" id="A0AAU0UQK4"/>
<evidence type="ECO:0000313" key="11">
    <source>
        <dbReference type="Proteomes" id="UP001329915"/>
    </source>
</evidence>